<dbReference type="SMART" id="SM00530">
    <property type="entry name" value="HTH_XRE"/>
    <property type="match status" value="1"/>
</dbReference>
<dbReference type="InterPro" id="IPR001387">
    <property type="entry name" value="Cro/C1-type_HTH"/>
</dbReference>
<dbReference type="CDD" id="cd00093">
    <property type="entry name" value="HTH_XRE"/>
    <property type="match status" value="1"/>
</dbReference>
<dbReference type="InterPro" id="IPR010982">
    <property type="entry name" value="Lambda_DNA-bd_dom_sf"/>
</dbReference>
<dbReference type="Gene3D" id="1.10.260.40">
    <property type="entry name" value="lambda repressor-like DNA-binding domains"/>
    <property type="match status" value="1"/>
</dbReference>
<feature type="region of interest" description="Disordered" evidence="1">
    <location>
        <begin position="142"/>
        <end position="170"/>
    </location>
</feature>
<feature type="compositionally biased region" description="Basic and acidic residues" evidence="1">
    <location>
        <begin position="142"/>
        <end position="153"/>
    </location>
</feature>
<evidence type="ECO:0000256" key="1">
    <source>
        <dbReference type="SAM" id="MobiDB-lite"/>
    </source>
</evidence>
<dbReference type="Pfam" id="PF01381">
    <property type="entry name" value="HTH_3"/>
    <property type="match status" value="1"/>
</dbReference>
<dbReference type="PROSITE" id="PS50943">
    <property type="entry name" value="HTH_CROC1"/>
    <property type="match status" value="1"/>
</dbReference>
<accession>A0A0R0A1K4</accession>
<reference evidence="3 4" key="1">
    <citation type="submission" date="2015-10" db="EMBL/GenBank/DDBJ databases">
        <title>Genome sequencing and analysis of members of genus Stenotrophomonas.</title>
        <authorList>
            <person name="Patil P.P."/>
            <person name="Midha S."/>
            <person name="Patil P.B."/>
        </authorList>
    </citation>
    <scope>NUCLEOTIDE SEQUENCE [LARGE SCALE GENOMIC DNA]</scope>
    <source>
        <strain evidence="3 4">JCM 9942</strain>
    </source>
</reference>
<keyword evidence="4" id="KW-1185">Reference proteome</keyword>
<dbReference type="GO" id="GO:0003677">
    <property type="term" value="F:DNA binding"/>
    <property type="evidence" value="ECO:0007669"/>
    <property type="project" value="InterPro"/>
</dbReference>
<name>A0A0R0A1K4_9GAMM</name>
<proteinExistence type="predicted"/>
<dbReference type="SUPFAM" id="SSF47413">
    <property type="entry name" value="lambda repressor-like DNA-binding domains"/>
    <property type="match status" value="1"/>
</dbReference>
<protein>
    <recommendedName>
        <fullName evidence="2">HTH cro/C1-type domain-containing protein</fullName>
    </recommendedName>
</protein>
<comment type="caution">
    <text evidence="3">The sequence shown here is derived from an EMBL/GenBank/DDBJ whole genome shotgun (WGS) entry which is preliminary data.</text>
</comment>
<dbReference type="EMBL" id="LLXS01000048">
    <property type="protein sequence ID" value="KRG39116.1"/>
    <property type="molecule type" value="Genomic_DNA"/>
</dbReference>
<organism evidence="3 4">
    <name type="scientific">Stenotrophomonas pictorum JCM 9942</name>
    <dbReference type="NCBI Taxonomy" id="1236960"/>
    <lineage>
        <taxon>Bacteria</taxon>
        <taxon>Pseudomonadati</taxon>
        <taxon>Pseudomonadota</taxon>
        <taxon>Gammaproteobacteria</taxon>
        <taxon>Lysobacterales</taxon>
        <taxon>Lysobacteraceae</taxon>
        <taxon>Stenotrophomonas</taxon>
    </lineage>
</organism>
<evidence type="ECO:0000259" key="2">
    <source>
        <dbReference type="PROSITE" id="PS50943"/>
    </source>
</evidence>
<dbReference type="Proteomes" id="UP000050836">
    <property type="component" value="Unassembled WGS sequence"/>
</dbReference>
<gene>
    <name evidence="3" type="ORF">ARC78_14960</name>
</gene>
<dbReference type="AlphaFoldDB" id="A0A0R0A1K4"/>
<evidence type="ECO:0000313" key="4">
    <source>
        <dbReference type="Proteomes" id="UP000050836"/>
    </source>
</evidence>
<feature type="domain" description="HTH cro/C1-type" evidence="2">
    <location>
        <begin position="7"/>
        <end position="62"/>
    </location>
</feature>
<dbReference type="RefSeq" id="WP_054657397.1">
    <property type="nucleotide sequence ID" value="NZ_BAZI01000019.1"/>
</dbReference>
<sequence>MTIGDRLRQLREGADMTQPQMADIVGTSKQYVGRLEKGHNQTPNGIFLEGWARYFGVNLRWLSTGEGPRDAASSRQSQLARPDPAILIQTLDFLEQAFSSLGKDFSIRTEADLFADAYAWIAEDERPVDQRNLVDFAHWRAKRDSDRSDDEQNGRLAGQAAAADKRSAAS</sequence>
<evidence type="ECO:0000313" key="3">
    <source>
        <dbReference type="EMBL" id="KRG39116.1"/>
    </source>
</evidence>